<reference evidence="10" key="1">
    <citation type="submission" date="2019-09" db="EMBL/GenBank/DDBJ databases">
        <title>Draft genome information of white flower Hibiscus syriacus.</title>
        <authorList>
            <person name="Kim Y.-M."/>
        </authorList>
    </citation>
    <scope>NUCLEOTIDE SEQUENCE [LARGE SCALE GENOMIC DNA]</scope>
    <source>
        <strain evidence="10">YM2019G1</strain>
    </source>
</reference>
<dbReference type="GO" id="GO:0004674">
    <property type="term" value="F:protein serine/threonine kinase activity"/>
    <property type="evidence" value="ECO:0007669"/>
    <property type="project" value="UniProtKB-KW"/>
</dbReference>
<dbReference type="InterPro" id="IPR046958">
    <property type="entry name" value="RBK1/2/STUNTED"/>
</dbReference>
<keyword evidence="2" id="KW-0723">Serine/threonine-protein kinase</keyword>
<evidence type="ECO:0000256" key="1">
    <source>
        <dbReference type="ARBA" id="ARBA00012513"/>
    </source>
</evidence>
<sequence length="242" mass="27831">MHLVFQLSPMESLASALHGTLDWSKRYNIALGTADGLTYLHETCKRRIIHQDIKADNILLTENFEPQICDFGLAKWLPRQWTHYNVSKFECTFGFVSLKYLYRVNKYFCRNADTSTLSRCSYFAPEYFMHGIVDKKTDVYAFGVLLLELITGRKAADDQQQSVVIWVKPLLDENDITELLDPFLGDGYDADEVDCMALTASLYIEHSPILRPQMSQNSTNDSSKRSTSACLWHPYPFLFLDL</sequence>
<dbReference type="Proteomes" id="UP000436088">
    <property type="component" value="Unassembled WGS sequence"/>
</dbReference>
<comment type="caution">
    <text evidence="10">The sequence shown here is derived from an EMBL/GenBank/DDBJ whole genome shotgun (WGS) entry which is preliminary data.</text>
</comment>
<dbReference type="GO" id="GO:0005524">
    <property type="term" value="F:ATP binding"/>
    <property type="evidence" value="ECO:0007669"/>
    <property type="project" value="UniProtKB-KW"/>
</dbReference>
<dbReference type="EC" id="2.7.11.1" evidence="1"/>
<keyword evidence="3" id="KW-0808">Transferase</keyword>
<evidence type="ECO:0000259" key="9">
    <source>
        <dbReference type="PROSITE" id="PS50011"/>
    </source>
</evidence>
<dbReference type="InterPro" id="IPR000719">
    <property type="entry name" value="Prot_kinase_dom"/>
</dbReference>
<dbReference type="Gene3D" id="1.10.510.10">
    <property type="entry name" value="Transferase(Phosphotransferase) domain 1"/>
    <property type="match status" value="1"/>
</dbReference>
<gene>
    <name evidence="10" type="ORF">F3Y22_tig00008673pilonHSYRG00012</name>
</gene>
<dbReference type="SMART" id="SM00220">
    <property type="entry name" value="S_TKc"/>
    <property type="match status" value="1"/>
</dbReference>
<evidence type="ECO:0000256" key="8">
    <source>
        <dbReference type="ARBA" id="ARBA00048679"/>
    </source>
</evidence>
<dbReference type="InterPro" id="IPR011009">
    <property type="entry name" value="Kinase-like_dom_sf"/>
</dbReference>
<dbReference type="PANTHER" id="PTHR47987">
    <property type="entry name" value="OS08G0249100 PROTEIN"/>
    <property type="match status" value="1"/>
</dbReference>
<evidence type="ECO:0000256" key="6">
    <source>
        <dbReference type="ARBA" id="ARBA00022840"/>
    </source>
</evidence>
<dbReference type="PANTHER" id="PTHR47987:SF14">
    <property type="entry name" value="RECEPTOR-LIKE CYTOSOLIC SERINE_THREONINE-PROTEIN KINASE RBK2"/>
    <property type="match status" value="1"/>
</dbReference>
<dbReference type="AlphaFoldDB" id="A0A6A3CAB3"/>
<proteinExistence type="predicted"/>
<protein>
    <recommendedName>
        <fullName evidence="1">non-specific serine/threonine protein kinase</fullName>
        <ecNumber evidence="1">2.7.11.1</ecNumber>
    </recommendedName>
</protein>
<dbReference type="SUPFAM" id="SSF56112">
    <property type="entry name" value="Protein kinase-like (PK-like)"/>
    <property type="match status" value="1"/>
</dbReference>
<evidence type="ECO:0000313" key="11">
    <source>
        <dbReference type="Proteomes" id="UP000436088"/>
    </source>
</evidence>
<keyword evidence="11" id="KW-1185">Reference proteome</keyword>
<name>A0A6A3CAB3_HIBSY</name>
<evidence type="ECO:0000256" key="5">
    <source>
        <dbReference type="ARBA" id="ARBA00022777"/>
    </source>
</evidence>
<keyword evidence="5" id="KW-0418">Kinase</keyword>
<evidence type="ECO:0000313" key="10">
    <source>
        <dbReference type="EMBL" id="KAE8725507.1"/>
    </source>
</evidence>
<evidence type="ECO:0000256" key="4">
    <source>
        <dbReference type="ARBA" id="ARBA00022741"/>
    </source>
</evidence>
<comment type="catalytic activity">
    <reaction evidence="7">
        <text>L-threonyl-[protein] + ATP = O-phospho-L-threonyl-[protein] + ADP + H(+)</text>
        <dbReference type="Rhea" id="RHEA:46608"/>
        <dbReference type="Rhea" id="RHEA-COMP:11060"/>
        <dbReference type="Rhea" id="RHEA-COMP:11605"/>
        <dbReference type="ChEBI" id="CHEBI:15378"/>
        <dbReference type="ChEBI" id="CHEBI:30013"/>
        <dbReference type="ChEBI" id="CHEBI:30616"/>
        <dbReference type="ChEBI" id="CHEBI:61977"/>
        <dbReference type="ChEBI" id="CHEBI:456216"/>
        <dbReference type="EC" id="2.7.11.1"/>
    </reaction>
</comment>
<evidence type="ECO:0000256" key="2">
    <source>
        <dbReference type="ARBA" id="ARBA00022527"/>
    </source>
</evidence>
<dbReference type="EMBL" id="VEPZ02000421">
    <property type="protein sequence ID" value="KAE8725507.1"/>
    <property type="molecule type" value="Genomic_DNA"/>
</dbReference>
<dbReference type="FunFam" id="1.10.510.10:FF:001023">
    <property type="entry name" value="Os07g0541700 protein"/>
    <property type="match status" value="1"/>
</dbReference>
<evidence type="ECO:0000256" key="3">
    <source>
        <dbReference type="ARBA" id="ARBA00022679"/>
    </source>
</evidence>
<dbReference type="Pfam" id="PF00069">
    <property type="entry name" value="Pkinase"/>
    <property type="match status" value="1"/>
</dbReference>
<dbReference type="PROSITE" id="PS50011">
    <property type="entry name" value="PROTEIN_KINASE_DOM"/>
    <property type="match status" value="1"/>
</dbReference>
<comment type="catalytic activity">
    <reaction evidence="8">
        <text>L-seryl-[protein] + ATP = O-phospho-L-seryl-[protein] + ADP + H(+)</text>
        <dbReference type="Rhea" id="RHEA:17989"/>
        <dbReference type="Rhea" id="RHEA-COMP:9863"/>
        <dbReference type="Rhea" id="RHEA-COMP:11604"/>
        <dbReference type="ChEBI" id="CHEBI:15378"/>
        <dbReference type="ChEBI" id="CHEBI:29999"/>
        <dbReference type="ChEBI" id="CHEBI:30616"/>
        <dbReference type="ChEBI" id="CHEBI:83421"/>
        <dbReference type="ChEBI" id="CHEBI:456216"/>
        <dbReference type="EC" id="2.7.11.1"/>
    </reaction>
</comment>
<feature type="domain" description="Protein kinase" evidence="9">
    <location>
        <begin position="1"/>
        <end position="238"/>
    </location>
</feature>
<dbReference type="PROSITE" id="PS00108">
    <property type="entry name" value="PROTEIN_KINASE_ST"/>
    <property type="match status" value="1"/>
</dbReference>
<accession>A0A6A3CAB3</accession>
<keyword evidence="6" id="KW-0067">ATP-binding</keyword>
<organism evidence="10 11">
    <name type="scientific">Hibiscus syriacus</name>
    <name type="common">Rose of Sharon</name>
    <dbReference type="NCBI Taxonomy" id="106335"/>
    <lineage>
        <taxon>Eukaryota</taxon>
        <taxon>Viridiplantae</taxon>
        <taxon>Streptophyta</taxon>
        <taxon>Embryophyta</taxon>
        <taxon>Tracheophyta</taxon>
        <taxon>Spermatophyta</taxon>
        <taxon>Magnoliopsida</taxon>
        <taxon>eudicotyledons</taxon>
        <taxon>Gunneridae</taxon>
        <taxon>Pentapetalae</taxon>
        <taxon>rosids</taxon>
        <taxon>malvids</taxon>
        <taxon>Malvales</taxon>
        <taxon>Malvaceae</taxon>
        <taxon>Malvoideae</taxon>
        <taxon>Hibiscus</taxon>
    </lineage>
</organism>
<keyword evidence="4" id="KW-0547">Nucleotide-binding</keyword>
<evidence type="ECO:0000256" key="7">
    <source>
        <dbReference type="ARBA" id="ARBA00047899"/>
    </source>
</evidence>
<dbReference type="InterPro" id="IPR008271">
    <property type="entry name" value="Ser/Thr_kinase_AS"/>
</dbReference>